<accession>A0A0S7Y649</accession>
<sequence length="210" mass="23686">MIRKLILSFLIISILAPAVVAEELSEEGYINQLTYHRNKLELVIKKRMVDERRSYSYTDIDFTTYTWEAYTFTTGDIATQSLARAEAKEITEWYIYKGALRQLSDLEFLALVGNQAEYDRVKEIEEQKGRMRNIGNISVGVGLLAMIGGAAFSADTAIISGGAFATALGFIISALNLPPKHYIQPDYAQEKIDEYNIALKKKLDLPLDFE</sequence>
<feature type="signal peptide" evidence="1">
    <location>
        <begin position="1"/>
        <end position="20"/>
    </location>
</feature>
<feature type="chain" id="PRO_5006640416" evidence="1">
    <location>
        <begin position="21"/>
        <end position="210"/>
    </location>
</feature>
<dbReference type="AlphaFoldDB" id="A0A0S7Y649"/>
<comment type="caution">
    <text evidence="2">The sequence shown here is derived from an EMBL/GenBank/DDBJ whole genome shotgun (WGS) entry which is preliminary data.</text>
</comment>
<evidence type="ECO:0000313" key="2">
    <source>
        <dbReference type="EMBL" id="KPJ69612.1"/>
    </source>
</evidence>
<proteinExistence type="predicted"/>
<dbReference type="EMBL" id="LIZX01000019">
    <property type="protein sequence ID" value="KPJ69612.1"/>
    <property type="molecule type" value="Genomic_DNA"/>
</dbReference>
<gene>
    <name evidence="2" type="ORF">AMJ44_03140</name>
</gene>
<evidence type="ECO:0000313" key="3">
    <source>
        <dbReference type="Proteomes" id="UP000051861"/>
    </source>
</evidence>
<keyword evidence="1" id="KW-0732">Signal</keyword>
<reference evidence="2 3" key="1">
    <citation type="journal article" date="2015" name="Microbiome">
        <title>Genomic resolution of linkages in carbon, nitrogen, and sulfur cycling among widespread estuary sediment bacteria.</title>
        <authorList>
            <person name="Baker B.J."/>
            <person name="Lazar C.S."/>
            <person name="Teske A.P."/>
            <person name="Dick G.J."/>
        </authorList>
    </citation>
    <scope>NUCLEOTIDE SEQUENCE [LARGE SCALE GENOMIC DNA]</scope>
    <source>
        <strain evidence="2">DG_54_3</strain>
    </source>
</reference>
<organism evidence="2 3">
    <name type="scientific">candidate division WOR-1 bacterium DG_54_3</name>
    <dbReference type="NCBI Taxonomy" id="1703775"/>
    <lineage>
        <taxon>Bacteria</taxon>
        <taxon>Bacillati</taxon>
        <taxon>Saganbacteria</taxon>
    </lineage>
</organism>
<name>A0A0S7Y649_UNCSA</name>
<dbReference type="Proteomes" id="UP000051861">
    <property type="component" value="Unassembled WGS sequence"/>
</dbReference>
<protein>
    <submittedName>
        <fullName evidence="2">Uncharacterized protein</fullName>
    </submittedName>
</protein>
<evidence type="ECO:0000256" key="1">
    <source>
        <dbReference type="SAM" id="SignalP"/>
    </source>
</evidence>